<feature type="domain" description="CheR-type methyltransferase" evidence="1">
    <location>
        <begin position="1"/>
        <end position="278"/>
    </location>
</feature>
<protein>
    <submittedName>
        <fullName evidence="2">Chemotaxis protein methyltransferase</fullName>
        <ecNumber evidence="2">2.1.1.80</ecNumber>
    </submittedName>
</protein>
<dbReference type="InterPro" id="IPR000780">
    <property type="entry name" value="CheR_MeTrfase"/>
</dbReference>
<dbReference type="Pfam" id="PF01739">
    <property type="entry name" value="CheR"/>
    <property type="match status" value="1"/>
</dbReference>
<keyword evidence="2" id="KW-0808">Transferase</keyword>
<name>A0A1X7ALF6_9GAMM</name>
<dbReference type="InterPro" id="IPR029063">
    <property type="entry name" value="SAM-dependent_MTases_sf"/>
</dbReference>
<dbReference type="SUPFAM" id="SSF53335">
    <property type="entry name" value="S-adenosyl-L-methionine-dependent methyltransferases"/>
    <property type="match status" value="1"/>
</dbReference>
<dbReference type="PANTHER" id="PTHR24422">
    <property type="entry name" value="CHEMOTAXIS PROTEIN METHYLTRANSFERASE"/>
    <property type="match status" value="1"/>
</dbReference>
<dbReference type="RefSeq" id="WP_087111045.1">
    <property type="nucleotide sequence ID" value="NZ_CBCSCN010000006.1"/>
</dbReference>
<evidence type="ECO:0000313" key="2">
    <source>
        <dbReference type="EMBL" id="SMA48738.1"/>
    </source>
</evidence>
<keyword evidence="2" id="KW-0489">Methyltransferase</keyword>
<dbReference type="Gene3D" id="3.40.50.150">
    <property type="entry name" value="Vaccinia Virus protein VP39"/>
    <property type="match status" value="1"/>
</dbReference>
<organism evidence="2 3">
    <name type="scientific">Parendozoicomonas haliclonae</name>
    <dbReference type="NCBI Taxonomy" id="1960125"/>
    <lineage>
        <taxon>Bacteria</taxon>
        <taxon>Pseudomonadati</taxon>
        <taxon>Pseudomonadota</taxon>
        <taxon>Gammaproteobacteria</taxon>
        <taxon>Oceanospirillales</taxon>
        <taxon>Endozoicomonadaceae</taxon>
        <taxon>Parendozoicomonas</taxon>
    </lineage>
</organism>
<dbReference type="PROSITE" id="PS50123">
    <property type="entry name" value="CHER"/>
    <property type="match status" value="1"/>
</dbReference>
<dbReference type="OrthoDB" id="9816309at2"/>
<sequence length="278" mass="32189">MTSPLPHQPQDTDQLLKTMADQYGYDFRDYAPASLNRRIRQHVEQHRFQNIGALNQAITDDTQAFANLLRSLSVPVTEMFRDPLFFHYLREQIIPWLATFPFIRIWHAGCATGEEAWSMAILLQQAGLLDRTQIYATDYNEEALATARSGIYSSGLLSLWERNYQDSGCTGKLADYCLQKYRSLRMSRELQKSIIFANHNLVTDSVFGEMHLILCRNVLIYFNRHLQDRVLKLFRESLHAGGRLCLGPRESMRFSSTAGDFDTLHDEWRVFRRKGGSQ</sequence>
<dbReference type="GO" id="GO:0008983">
    <property type="term" value="F:protein-glutamate O-methyltransferase activity"/>
    <property type="evidence" value="ECO:0007669"/>
    <property type="project" value="UniProtKB-EC"/>
</dbReference>
<dbReference type="Proteomes" id="UP000196573">
    <property type="component" value="Unassembled WGS sequence"/>
</dbReference>
<evidence type="ECO:0000313" key="3">
    <source>
        <dbReference type="Proteomes" id="UP000196573"/>
    </source>
</evidence>
<keyword evidence="3" id="KW-1185">Reference proteome</keyword>
<dbReference type="InterPro" id="IPR022641">
    <property type="entry name" value="CheR_N"/>
</dbReference>
<dbReference type="SMART" id="SM00138">
    <property type="entry name" value="MeTrc"/>
    <property type="match status" value="1"/>
</dbReference>
<dbReference type="AlphaFoldDB" id="A0A1X7ALF6"/>
<dbReference type="PRINTS" id="PR00996">
    <property type="entry name" value="CHERMTFRASE"/>
</dbReference>
<gene>
    <name evidence="2" type="primary">cheR_2</name>
    <name evidence="2" type="ORF">EHSB41UT_02867</name>
</gene>
<dbReference type="GO" id="GO:0032259">
    <property type="term" value="P:methylation"/>
    <property type="evidence" value="ECO:0007669"/>
    <property type="project" value="UniProtKB-KW"/>
</dbReference>
<evidence type="ECO:0000259" key="1">
    <source>
        <dbReference type="PROSITE" id="PS50123"/>
    </source>
</evidence>
<dbReference type="InterPro" id="IPR022642">
    <property type="entry name" value="CheR_C"/>
</dbReference>
<dbReference type="EMBL" id="FWPT01000006">
    <property type="protein sequence ID" value="SMA48738.1"/>
    <property type="molecule type" value="Genomic_DNA"/>
</dbReference>
<dbReference type="EC" id="2.1.1.80" evidence="2"/>
<dbReference type="InterPro" id="IPR050903">
    <property type="entry name" value="Bact_Chemotaxis_MeTrfase"/>
</dbReference>
<dbReference type="Pfam" id="PF03705">
    <property type="entry name" value="CheR_N"/>
    <property type="match status" value="1"/>
</dbReference>
<dbReference type="SUPFAM" id="SSF47757">
    <property type="entry name" value="Chemotaxis receptor methyltransferase CheR, N-terminal domain"/>
    <property type="match status" value="1"/>
</dbReference>
<proteinExistence type="predicted"/>
<accession>A0A1X7ALF6</accession>
<dbReference type="PANTHER" id="PTHR24422:SF8">
    <property type="entry name" value="CHEMOTAXIS PROTEIN"/>
    <property type="match status" value="1"/>
</dbReference>
<reference evidence="2 3" key="1">
    <citation type="submission" date="2017-03" db="EMBL/GenBank/DDBJ databases">
        <authorList>
            <person name="Afonso C.L."/>
            <person name="Miller P.J."/>
            <person name="Scott M.A."/>
            <person name="Spackman E."/>
            <person name="Goraichik I."/>
            <person name="Dimitrov K.M."/>
            <person name="Suarez D.L."/>
            <person name="Swayne D.E."/>
        </authorList>
    </citation>
    <scope>NUCLEOTIDE SEQUENCE [LARGE SCALE GENOMIC DNA]</scope>
    <source>
        <strain evidence="2">SB41UT1</strain>
    </source>
</reference>